<accession>A0A915I0Q5</accession>
<dbReference type="SUPFAM" id="SSF103473">
    <property type="entry name" value="MFS general substrate transporter"/>
    <property type="match status" value="1"/>
</dbReference>
<reference evidence="7" key="1">
    <citation type="submission" date="2022-11" db="UniProtKB">
        <authorList>
            <consortium name="WormBaseParasite"/>
        </authorList>
    </citation>
    <scope>IDENTIFICATION</scope>
</reference>
<feature type="transmembrane region" description="Helical" evidence="5">
    <location>
        <begin position="355"/>
        <end position="377"/>
    </location>
</feature>
<feature type="transmembrane region" description="Helical" evidence="5">
    <location>
        <begin position="159"/>
        <end position="180"/>
    </location>
</feature>
<evidence type="ECO:0000256" key="2">
    <source>
        <dbReference type="ARBA" id="ARBA00022692"/>
    </source>
</evidence>
<feature type="transmembrane region" description="Helical" evidence="5">
    <location>
        <begin position="187"/>
        <end position="207"/>
    </location>
</feature>
<feature type="transmembrane region" description="Helical" evidence="5">
    <location>
        <begin position="134"/>
        <end position="153"/>
    </location>
</feature>
<protein>
    <submittedName>
        <fullName evidence="7">Uncharacterized protein</fullName>
    </submittedName>
</protein>
<evidence type="ECO:0000256" key="5">
    <source>
        <dbReference type="SAM" id="Phobius"/>
    </source>
</evidence>
<dbReference type="WBParaSite" id="nRc.2.0.1.t07403-RA">
    <property type="protein sequence ID" value="nRc.2.0.1.t07403-RA"/>
    <property type="gene ID" value="nRc.2.0.1.g07403"/>
</dbReference>
<feature type="transmembrane region" description="Helical" evidence="5">
    <location>
        <begin position="414"/>
        <end position="437"/>
    </location>
</feature>
<dbReference type="Gene3D" id="1.20.1250.20">
    <property type="entry name" value="MFS general substrate transporter like domains"/>
    <property type="match status" value="2"/>
</dbReference>
<feature type="transmembrane region" description="Helical" evidence="5">
    <location>
        <begin position="328"/>
        <end position="349"/>
    </location>
</feature>
<organism evidence="6 7">
    <name type="scientific">Romanomermis culicivorax</name>
    <name type="common">Nematode worm</name>
    <dbReference type="NCBI Taxonomy" id="13658"/>
    <lineage>
        <taxon>Eukaryota</taxon>
        <taxon>Metazoa</taxon>
        <taxon>Ecdysozoa</taxon>
        <taxon>Nematoda</taxon>
        <taxon>Enoplea</taxon>
        <taxon>Dorylaimia</taxon>
        <taxon>Mermithida</taxon>
        <taxon>Mermithoidea</taxon>
        <taxon>Mermithidae</taxon>
        <taxon>Romanomermis</taxon>
    </lineage>
</organism>
<keyword evidence="2 5" id="KW-0812">Transmembrane</keyword>
<dbReference type="PANTHER" id="PTHR24064">
    <property type="entry name" value="SOLUTE CARRIER FAMILY 22 MEMBER"/>
    <property type="match status" value="1"/>
</dbReference>
<comment type="subcellular location">
    <subcellularLocation>
        <location evidence="1">Membrane</location>
        <topology evidence="1">Multi-pass membrane protein</topology>
    </subcellularLocation>
</comment>
<keyword evidence="6" id="KW-1185">Reference proteome</keyword>
<keyword evidence="3 5" id="KW-1133">Transmembrane helix</keyword>
<dbReference type="InterPro" id="IPR036259">
    <property type="entry name" value="MFS_trans_sf"/>
</dbReference>
<evidence type="ECO:0000256" key="4">
    <source>
        <dbReference type="ARBA" id="ARBA00023136"/>
    </source>
</evidence>
<dbReference type="AlphaFoldDB" id="A0A915I0Q5"/>
<feature type="transmembrane region" description="Helical" evidence="5">
    <location>
        <begin position="389"/>
        <end position="408"/>
    </location>
</feature>
<evidence type="ECO:0000256" key="3">
    <source>
        <dbReference type="ARBA" id="ARBA00022989"/>
    </source>
</evidence>
<evidence type="ECO:0000256" key="1">
    <source>
        <dbReference type="ARBA" id="ARBA00004141"/>
    </source>
</evidence>
<keyword evidence="4 5" id="KW-0472">Membrane</keyword>
<dbReference type="Proteomes" id="UP000887565">
    <property type="component" value="Unplaced"/>
</dbReference>
<feature type="transmembrane region" description="Helical" evidence="5">
    <location>
        <begin position="41"/>
        <end position="66"/>
    </location>
</feature>
<proteinExistence type="predicted"/>
<sequence length="477" mass="53874">MEEEITESIETSPFESSLSTSDQLFHQILKNVGEFGPYQKVVVLFLALPATLLSVYSTLNVVFLLYTPAHKCALSSHFFDYNYSRNFDQSCQIIKWSDNTTHLCQKWIFDREYFDETLVTKWSLVCERRVTKRLILGTLTIAPVFSILITIISDRYGRKTAFMIIWALFLGPGLCSLLALNPVYFTIFKFCSSAICPFTICYCWALLKHPWFFATYVTSLFICMYSLATMSLALVAYFCRTWLQMGVWTTAPFTVLGLYWFLIPESPMWLYTNGRQDEAAQILAKMASWNNRSQKFGLEFLKRKLGASLAEIPASLTYRICARCFGRILLLTLALLIGCLVNLLTLILAQNPIPLLIAAAVGRFFMTNATMTIALLFNEMFPTNVRNIAGGFYIAATALAACSSQYVFLLNEWWSGAPAAIFSLLALCGSGMTLLLCETSGKPLPHTIHEAEEQGAVKLGNVLRHLKFSYHELKVEI</sequence>
<name>A0A915I0Q5_ROMCU</name>
<dbReference type="GO" id="GO:0016020">
    <property type="term" value="C:membrane"/>
    <property type="evidence" value="ECO:0007669"/>
    <property type="project" value="UniProtKB-SubCell"/>
</dbReference>
<evidence type="ECO:0000313" key="6">
    <source>
        <dbReference type="Proteomes" id="UP000887565"/>
    </source>
</evidence>
<evidence type="ECO:0000313" key="7">
    <source>
        <dbReference type="WBParaSite" id="nRc.2.0.1.t07403-RA"/>
    </source>
</evidence>
<dbReference type="OMA" id="RICARCF"/>
<feature type="transmembrane region" description="Helical" evidence="5">
    <location>
        <begin position="213"/>
        <end position="238"/>
    </location>
</feature>